<evidence type="ECO:0000259" key="10">
    <source>
        <dbReference type="PROSITE" id="PS51283"/>
    </source>
</evidence>
<dbReference type="Pfam" id="PF00443">
    <property type="entry name" value="UCH"/>
    <property type="match status" value="1"/>
</dbReference>
<feature type="region of interest" description="Disordered" evidence="8">
    <location>
        <begin position="425"/>
        <end position="462"/>
    </location>
</feature>
<name>A0A511KG24_RHOTO</name>
<dbReference type="PANTHER" id="PTHR21646">
    <property type="entry name" value="UBIQUITIN CARBOXYL-TERMINAL HYDROLASE"/>
    <property type="match status" value="1"/>
</dbReference>
<keyword evidence="4" id="KW-0645">Protease</keyword>
<feature type="compositionally biased region" description="Low complexity" evidence="8">
    <location>
        <begin position="67"/>
        <end position="79"/>
    </location>
</feature>
<feature type="region of interest" description="Disordered" evidence="8">
    <location>
        <begin position="1"/>
        <end position="119"/>
    </location>
</feature>
<keyword evidence="5" id="KW-0833">Ubl conjugation pathway</keyword>
<evidence type="ECO:0000259" key="9">
    <source>
        <dbReference type="PROSITE" id="PS50235"/>
    </source>
</evidence>
<dbReference type="PROSITE" id="PS00972">
    <property type="entry name" value="USP_1"/>
    <property type="match status" value="1"/>
</dbReference>
<dbReference type="EMBL" id="BJWK01000006">
    <property type="protein sequence ID" value="GEM08875.1"/>
    <property type="molecule type" value="Genomic_DNA"/>
</dbReference>
<feature type="compositionally biased region" description="Low complexity" evidence="8">
    <location>
        <begin position="10"/>
        <end position="22"/>
    </location>
</feature>
<dbReference type="InterPro" id="IPR035927">
    <property type="entry name" value="DUSP-like_sf"/>
</dbReference>
<dbReference type="PROSITE" id="PS00973">
    <property type="entry name" value="USP_2"/>
    <property type="match status" value="1"/>
</dbReference>
<dbReference type="InterPro" id="IPR050185">
    <property type="entry name" value="Ub_carboxyl-term_hydrolase"/>
</dbReference>
<dbReference type="GO" id="GO:0006508">
    <property type="term" value="P:proteolysis"/>
    <property type="evidence" value="ECO:0007669"/>
    <property type="project" value="UniProtKB-KW"/>
</dbReference>
<feature type="domain" description="DUSP" evidence="10">
    <location>
        <begin position="136"/>
        <end position="244"/>
    </location>
</feature>
<evidence type="ECO:0000256" key="4">
    <source>
        <dbReference type="ARBA" id="ARBA00022670"/>
    </source>
</evidence>
<feature type="region of interest" description="Disordered" evidence="8">
    <location>
        <begin position="849"/>
        <end position="948"/>
    </location>
</feature>
<comment type="catalytic activity">
    <reaction evidence="1">
        <text>Thiol-dependent hydrolysis of ester, thioester, amide, peptide and isopeptide bonds formed by the C-terminal Gly of ubiquitin (a 76-residue protein attached to proteins as an intracellular targeting signal).</text>
        <dbReference type="EC" id="3.4.19.12"/>
    </reaction>
</comment>
<feature type="compositionally biased region" description="Low complexity" evidence="8">
    <location>
        <begin position="898"/>
        <end position="941"/>
    </location>
</feature>
<feature type="compositionally biased region" description="Polar residues" evidence="8">
    <location>
        <begin position="855"/>
        <end position="878"/>
    </location>
</feature>
<sequence>MLPGSNKPESLSPASSPSLASLTRKRPLSSPVSTASAPKRANSEDLMDQGASSDLEGSIGASRLNIASTPRSPTSASPASDKDDVDADETLTAPPEMGRDDSAEQTDETGDLPPAYVEGDDEELPTFQALHEYHGIAPDMQLEFINEARKKRLEEGDSWFIVPRAWFRRWQSACSGVQESKDDDASLTPEQVGPIDTTVLYDEKGDLRKPLTLGVDVEVVPGEAWGYLTSWYGLVGTSFERDVVAPAGPGSETIEFYPPVFYLYLLVSTSSPPNASVSLPSLPNPPTVSYASSGVFSTLVADAAVAFELQRPVRLWRLPPVNDELSAHEGAAYVFTDKLRETGVELLDANQIDDDTTLQDALLTDDETHLAVEQQNEDGTWMVDAEAVMTALAAAETDAPPSESAPPLPADDKVAAKKSGMGLFSGGWSSGLHKPKTAGSSAGKQKEKDKPKSGNGGGILGAAMGALTRSKSTKQGQRGLVGLQNLGNTCFMNSAIQCMSNTKELQEYFLSGVYHSELNRENPLGMRGQVAEAFGQLIERLWNGTGPSVPPREFKQALARFAPQFSGYGQQDSQELLAFLLDGTHEDLNRIKKKPATEAPDWEGGGDKEMVELAKTCWEQYRSRNDSVIVDLFQGQYRSTVVCPDCDKVSITFDPFMYVTTNLPVTKKWSGRIIVVPLDAARGTLAVDLEVPKSGSIKTLKAAVGQLVGIDPKRLIITEDWKGKFWKDWNDDESVTEINSNDTIIFYETTVPHPQPRPRKPRPDIPVHLAAPVILPVSHARDSGPGRMRYGTNMTEWWGTPFIVTLTPQQASSVAGIKRALARHYARVTRRGDELIEIIEEEIAEDERLAAAAEQTDSAEPSTINSSTEYSQSSMSRNESVDVDAASAEAPAEHDDAFVPAIVDPAPPAASDLSSLSSAASSSLADPSTASPTAPSTSTPAQQRRIPFRVEVTKRAHPEGRIPFGQNATNDTVDLAEFARVVHAVRAHKQANAPKSESEDIDMFSPKADRGEESDSTDAQDKDWEKIEKPQPEDAAEDQPTPLLTTGHAVAVYWDPGAIDHFFSNDTATWSVVQDIVDPAITARQQQGKSAKKVITLADCLTEFTKEERLGEDDMWYCSRCKEFKQATKKVELWKVPDVLVFALKRFSSGRWSREKIDDLVDFPVLEGLDMEQFVQGDKVEQRLAQQMPDLPAISEPDSLVYDLYAVSNHFGGLGGGHYTAFAKNPENGLWYDFDDSRVTEINPERVKSSAAYLLFYRRRTARPIGGAKSRELVESANASRVASAAPSVAASESAHSPYASRENLHASTSTEDFFSKYISTSASRTADSSDDELPVPGSFHNFSSHREPFARSSLHSSAFGLETPMTNTDAPPSPPESVEPGSPKDLSSLDVDDTWTRPEVTDSDVVAIPPSASQDDAQADKIKLPQRPSTLDTFE</sequence>
<evidence type="ECO:0000256" key="8">
    <source>
        <dbReference type="SAM" id="MobiDB-lite"/>
    </source>
</evidence>
<organism evidence="11 12">
    <name type="scientific">Rhodotorula toruloides</name>
    <name type="common">Yeast</name>
    <name type="synonym">Rhodosporidium toruloides</name>
    <dbReference type="NCBI Taxonomy" id="5286"/>
    <lineage>
        <taxon>Eukaryota</taxon>
        <taxon>Fungi</taxon>
        <taxon>Dikarya</taxon>
        <taxon>Basidiomycota</taxon>
        <taxon>Pucciniomycotina</taxon>
        <taxon>Microbotryomycetes</taxon>
        <taxon>Sporidiobolales</taxon>
        <taxon>Sporidiobolaceae</taxon>
        <taxon>Rhodotorula</taxon>
    </lineage>
</organism>
<dbReference type="EC" id="3.4.19.12" evidence="3"/>
<dbReference type="GO" id="GO:0016579">
    <property type="term" value="P:protein deubiquitination"/>
    <property type="evidence" value="ECO:0007669"/>
    <property type="project" value="InterPro"/>
</dbReference>
<evidence type="ECO:0000256" key="6">
    <source>
        <dbReference type="ARBA" id="ARBA00022801"/>
    </source>
</evidence>
<keyword evidence="7" id="KW-0788">Thiol protease</keyword>
<feature type="region of interest" description="Disordered" evidence="8">
    <location>
        <begin position="988"/>
        <end position="1042"/>
    </location>
</feature>
<dbReference type="PROSITE" id="PS51283">
    <property type="entry name" value="DUSP"/>
    <property type="match status" value="1"/>
</dbReference>
<evidence type="ECO:0000313" key="11">
    <source>
        <dbReference type="EMBL" id="GEM08875.1"/>
    </source>
</evidence>
<dbReference type="Pfam" id="PF06337">
    <property type="entry name" value="DUSP"/>
    <property type="match status" value="1"/>
</dbReference>
<comment type="caution">
    <text evidence="11">The sequence shown here is derived from an EMBL/GenBank/DDBJ whole genome shotgun (WGS) entry which is preliminary data.</text>
</comment>
<evidence type="ECO:0000256" key="7">
    <source>
        <dbReference type="ARBA" id="ARBA00022807"/>
    </source>
</evidence>
<gene>
    <name evidence="11" type="ORF">Rt10032_c06g2892</name>
</gene>
<dbReference type="SUPFAM" id="SSF143791">
    <property type="entry name" value="DUSP-like"/>
    <property type="match status" value="1"/>
</dbReference>
<dbReference type="PANTHER" id="PTHR21646:SF24">
    <property type="entry name" value="UBIQUITIN CARBOXYL-TERMINAL HYDROLASE"/>
    <property type="match status" value="1"/>
</dbReference>
<dbReference type="Proteomes" id="UP000321518">
    <property type="component" value="Unassembled WGS sequence"/>
</dbReference>
<proteinExistence type="inferred from homology"/>
<dbReference type="InterPro" id="IPR001394">
    <property type="entry name" value="Peptidase_C19_UCH"/>
</dbReference>
<dbReference type="InterPro" id="IPR018200">
    <property type="entry name" value="USP_CS"/>
</dbReference>
<evidence type="ECO:0000256" key="1">
    <source>
        <dbReference type="ARBA" id="ARBA00000707"/>
    </source>
</evidence>
<reference evidence="11 12" key="1">
    <citation type="submission" date="2019-07" db="EMBL/GenBank/DDBJ databases">
        <title>Rhodotorula toruloides NBRC10032 genome sequencing.</title>
        <authorList>
            <person name="Shida Y."/>
            <person name="Takaku H."/>
            <person name="Ogasawara W."/>
            <person name="Mori K."/>
        </authorList>
    </citation>
    <scope>NUCLEOTIDE SEQUENCE [LARGE SCALE GENOMIC DNA]</scope>
    <source>
        <strain evidence="11 12">NBRC10032</strain>
    </source>
</reference>
<dbReference type="SMART" id="SM00695">
    <property type="entry name" value="DUSP"/>
    <property type="match status" value="1"/>
</dbReference>
<feature type="domain" description="USP" evidence="9">
    <location>
        <begin position="481"/>
        <end position="1260"/>
    </location>
</feature>
<protein>
    <recommendedName>
        <fullName evidence="3">ubiquitinyl hydrolase 1</fullName>
        <ecNumber evidence="3">3.4.19.12</ecNumber>
    </recommendedName>
</protein>
<feature type="compositionally biased region" description="Basic and acidic residues" evidence="8">
    <location>
        <begin position="1007"/>
        <end position="1032"/>
    </location>
</feature>
<dbReference type="PROSITE" id="PS50235">
    <property type="entry name" value="USP_3"/>
    <property type="match status" value="1"/>
</dbReference>
<evidence type="ECO:0000256" key="3">
    <source>
        <dbReference type="ARBA" id="ARBA00012759"/>
    </source>
</evidence>
<dbReference type="OrthoDB" id="292964at2759"/>
<dbReference type="InterPro" id="IPR028889">
    <property type="entry name" value="USP"/>
</dbReference>
<feature type="region of interest" description="Disordered" evidence="8">
    <location>
        <begin position="1361"/>
        <end position="1436"/>
    </location>
</feature>
<dbReference type="InterPro" id="IPR038765">
    <property type="entry name" value="Papain-like_cys_pep_sf"/>
</dbReference>
<dbReference type="CDD" id="cd02674">
    <property type="entry name" value="Peptidase_C19R"/>
    <property type="match status" value="1"/>
</dbReference>
<dbReference type="SUPFAM" id="SSF54001">
    <property type="entry name" value="Cysteine proteinases"/>
    <property type="match status" value="1"/>
</dbReference>
<dbReference type="GO" id="GO:0004843">
    <property type="term" value="F:cysteine-type deubiquitinase activity"/>
    <property type="evidence" value="ECO:0007669"/>
    <property type="project" value="UniProtKB-EC"/>
</dbReference>
<evidence type="ECO:0000256" key="5">
    <source>
        <dbReference type="ARBA" id="ARBA00022786"/>
    </source>
</evidence>
<accession>A0A511KG24</accession>
<evidence type="ECO:0000256" key="2">
    <source>
        <dbReference type="ARBA" id="ARBA00009085"/>
    </source>
</evidence>
<dbReference type="Gene3D" id="3.90.70.10">
    <property type="entry name" value="Cysteine proteinases"/>
    <property type="match status" value="2"/>
</dbReference>
<keyword evidence="6 11" id="KW-0378">Hydrolase</keyword>
<evidence type="ECO:0000313" key="12">
    <source>
        <dbReference type="Proteomes" id="UP000321518"/>
    </source>
</evidence>
<dbReference type="InterPro" id="IPR006615">
    <property type="entry name" value="Pept_C19_DUSP"/>
</dbReference>
<comment type="similarity">
    <text evidence="2">Belongs to the peptidase C19 family.</text>
</comment>
<dbReference type="Gene3D" id="3.30.2230.10">
    <property type="entry name" value="DUSP-like"/>
    <property type="match status" value="1"/>
</dbReference>